<reference evidence="2" key="1">
    <citation type="journal article" date="2021" name="PeerJ">
        <title>Extensive microbial diversity within the chicken gut microbiome revealed by metagenomics and culture.</title>
        <authorList>
            <person name="Gilroy R."/>
            <person name="Ravi A."/>
            <person name="Getino M."/>
            <person name="Pursley I."/>
            <person name="Horton D.L."/>
            <person name="Alikhan N.F."/>
            <person name="Baker D."/>
            <person name="Gharbi K."/>
            <person name="Hall N."/>
            <person name="Watson M."/>
            <person name="Adriaenssens E.M."/>
            <person name="Foster-Nyarko E."/>
            <person name="Jarju S."/>
            <person name="Secka A."/>
            <person name="Antonio M."/>
            <person name="Oren A."/>
            <person name="Chaudhuri R.R."/>
            <person name="La Ragione R."/>
            <person name="Hildebrand F."/>
            <person name="Pallen M.J."/>
        </authorList>
    </citation>
    <scope>NUCLEOTIDE SEQUENCE</scope>
    <source>
        <strain evidence="2">Gambia16-930</strain>
    </source>
</reference>
<feature type="signal peptide" evidence="1">
    <location>
        <begin position="1"/>
        <end position="18"/>
    </location>
</feature>
<dbReference type="Proteomes" id="UP000824267">
    <property type="component" value="Unassembled WGS sequence"/>
</dbReference>
<comment type="caution">
    <text evidence="2">The sequence shown here is derived from an EMBL/GenBank/DDBJ whole genome shotgun (WGS) entry which is preliminary data.</text>
</comment>
<accession>A0A9D1RJA1</accession>
<evidence type="ECO:0000313" key="2">
    <source>
        <dbReference type="EMBL" id="HIW87667.1"/>
    </source>
</evidence>
<organism evidence="2 3">
    <name type="scientific">Candidatus Onthomorpha intestinigallinarum</name>
    <dbReference type="NCBI Taxonomy" id="2840880"/>
    <lineage>
        <taxon>Bacteria</taxon>
        <taxon>Pseudomonadati</taxon>
        <taxon>Bacteroidota</taxon>
        <taxon>Bacteroidia</taxon>
        <taxon>Bacteroidales</taxon>
        <taxon>Candidatus Onthomorpha</taxon>
    </lineage>
</organism>
<feature type="chain" id="PRO_5039577609" evidence="1">
    <location>
        <begin position="19"/>
        <end position="346"/>
    </location>
</feature>
<reference evidence="2" key="2">
    <citation type="submission" date="2021-04" db="EMBL/GenBank/DDBJ databases">
        <authorList>
            <person name="Gilroy R."/>
        </authorList>
    </citation>
    <scope>NUCLEOTIDE SEQUENCE</scope>
    <source>
        <strain evidence="2">Gambia16-930</strain>
    </source>
</reference>
<name>A0A9D1RJA1_9BACT</name>
<evidence type="ECO:0000313" key="3">
    <source>
        <dbReference type="Proteomes" id="UP000824267"/>
    </source>
</evidence>
<gene>
    <name evidence="2" type="ORF">IAC47_05275</name>
</gene>
<dbReference type="AlphaFoldDB" id="A0A9D1RJA1"/>
<proteinExistence type="predicted"/>
<evidence type="ECO:0000256" key="1">
    <source>
        <dbReference type="SAM" id="SignalP"/>
    </source>
</evidence>
<keyword evidence="1" id="KW-0732">Signal</keyword>
<protein>
    <submittedName>
        <fullName evidence="2">Uncharacterized protein</fullName>
    </submittedName>
</protein>
<dbReference type="EMBL" id="DXGG01000168">
    <property type="protein sequence ID" value="HIW87667.1"/>
    <property type="molecule type" value="Genomic_DNA"/>
</dbReference>
<sequence length="346" mass="40017">MKKLHILILLCFCLVGHAQNQDLINAYNLVTNTLDRYEFEPETENWNSGYDSKSIKLTYNYPNLIISFYLELPKGRIRDNDISGTYKLICPLSTAFVVEEDKYGNGKYAKLFFRNSNGIEQVYNGKSTLIEEYYFLSTRLTIIKLCDELNTLKEHILTSQYKGALGISSSTSSPKGKSSNSSKQTPQSIFSPTEYKYKYYNESGFAIKEVYKLEKDTLFIDAFKRQNHTEELELISAYTYFQNAETQNPYRINVINIVVYRIDAPAEQTLAEYKRSLIANRFLFNNKTWNGLQGLEYYFKQDMGDVMLNTIAFYGYKGNRFYLIQIGAVVLPEAKYKALLNAIKIL</sequence>